<dbReference type="InterPro" id="IPR020806">
    <property type="entry name" value="PKS_PP-bd"/>
</dbReference>
<dbReference type="Gene3D" id="1.10.1200.10">
    <property type="entry name" value="ACP-like"/>
    <property type="match status" value="1"/>
</dbReference>
<evidence type="ECO:0000256" key="3">
    <source>
        <dbReference type="ARBA" id="ARBA00022598"/>
    </source>
</evidence>
<dbReference type="Gene3D" id="3.40.50.12780">
    <property type="entry name" value="N-terminal domain of ligase-like"/>
    <property type="match status" value="1"/>
</dbReference>
<dbReference type="InterPro" id="IPR010071">
    <property type="entry name" value="AA_adenyl_dom"/>
</dbReference>
<dbReference type="CDD" id="cd05918">
    <property type="entry name" value="A_NRPS_SidN3_like"/>
    <property type="match status" value="1"/>
</dbReference>
<proteinExistence type="predicted"/>
<dbReference type="InParanoid" id="A0A1Y2M7S3"/>
<dbReference type="InterPro" id="IPR036736">
    <property type="entry name" value="ACP-like_sf"/>
</dbReference>
<gene>
    <name evidence="5" type="ORF">B5807_03436</name>
</gene>
<sequence length="806" mass="88076">MVHDGCEKKSYPTKWETLALEDSRSTGWILQNWNDPSVHRRSSSEEIPEHVPISFGGMVVLVKDPHDLEVIRDIEHTAELMICLSASAVHPVLCMAWFPEMVESELALHLVQSLGRALDTVFLSPNKPLSQINLFSLLDHQKLLQWNKKYPESVDRLVHEMFEDMVAAKPQATAVAAWDGEVTYQQLDRLTMRLAIKLQTMHVEAETIVALCFEKSVWAIVAMLGVLRAGAAFLHIDPKHPTARQQATISTTTARIILCSEKTCGIVSGCGPEIISLVVDRKMFAQEPDHQQAALPSPTNLGPRNAAYIVSTSGSTGLPKSIVVEHASLCTSVTAQAKAMAVNVESRILQYAAYTFDVSIGDVFTGLTHGACVCVPSEWERSQDLAGAINHLEVNQACLTSTVASLLTPTDVPKLQKLTLGGEPASKQCIELWSGKVALKNVYGPAECTVWCVIQQNASSEIPASNIGHGIGTRTWIVHPENHNQLMPVGAVGELLIEGPLVARGYIDDPERSAAVFLERPPSWLASFGPLPSRSRFYKTGDLAKFDYDGTLLFQGRKDTQVKLRGQRIELGEIEYRIQQALGESSLPLAVELIETKDSQAPLLGVFITWTGGLDISLDESAVPNGTGPDLDTRSRFNELVSHIQANIANSLPLYMVPGLYIPAQKLPLSTSGKLDRKVLRWYCTQHSRSFLATCEAESSDGTADDITVDGVASGEIVNPAEVTLAQLWAHALGRKVESISAKDNFLSLGGDSLAAMRLVNLAARDAQVTLTVANIFESPVLVDQARLLRPLSKTKYLVPFELMIH</sequence>
<dbReference type="PANTHER" id="PTHR45527">
    <property type="entry name" value="NONRIBOSOMAL PEPTIDE SYNTHETASE"/>
    <property type="match status" value="1"/>
</dbReference>
<dbReference type="STRING" id="105696.A0A1Y2M7S3"/>
<dbReference type="Gene3D" id="3.30.300.30">
    <property type="match status" value="1"/>
</dbReference>
<reference evidence="5 6" key="1">
    <citation type="journal article" date="2017" name="Genome Announc.">
        <title>Genome sequence of the saprophytic ascomycete Epicoccum nigrum ICMP 19927 strain isolated from New Zealand.</title>
        <authorList>
            <person name="Fokin M."/>
            <person name="Fleetwood D."/>
            <person name="Weir B.S."/>
            <person name="Villas-Boas S.G."/>
        </authorList>
    </citation>
    <scope>NUCLEOTIDE SEQUENCE [LARGE SCALE GENOMIC DNA]</scope>
    <source>
        <strain evidence="5 6">ICMP 19927</strain>
    </source>
</reference>
<dbReference type="EMBL" id="KZ107840">
    <property type="protein sequence ID" value="OSS52130.1"/>
    <property type="molecule type" value="Genomic_DNA"/>
</dbReference>
<protein>
    <recommendedName>
        <fullName evidence="4">Carrier domain-containing protein</fullName>
    </recommendedName>
</protein>
<dbReference type="GO" id="GO:0043041">
    <property type="term" value="P:amino acid activation for nonribosomal peptide biosynthetic process"/>
    <property type="evidence" value="ECO:0007669"/>
    <property type="project" value="TreeGrafter"/>
</dbReference>
<dbReference type="Pfam" id="PF00501">
    <property type="entry name" value="AMP-binding"/>
    <property type="match status" value="1"/>
</dbReference>
<dbReference type="InterPro" id="IPR045851">
    <property type="entry name" value="AMP-bd_C_sf"/>
</dbReference>
<evidence type="ECO:0000313" key="5">
    <source>
        <dbReference type="EMBL" id="OSS52130.1"/>
    </source>
</evidence>
<dbReference type="GO" id="GO:0005737">
    <property type="term" value="C:cytoplasm"/>
    <property type="evidence" value="ECO:0007669"/>
    <property type="project" value="TreeGrafter"/>
</dbReference>
<dbReference type="Pfam" id="PF00550">
    <property type="entry name" value="PP-binding"/>
    <property type="match status" value="1"/>
</dbReference>
<dbReference type="GO" id="GO:0044550">
    <property type="term" value="P:secondary metabolite biosynthetic process"/>
    <property type="evidence" value="ECO:0007669"/>
    <property type="project" value="TreeGrafter"/>
</dbReference>
<dbReference type="GO" id="GO:0016874">
    <property type="term" value="F:ligase activity"/>
    <property type="evidence" value="ECO:0007669"/>
    <property type="project" value="UniProtKB-KW"/>
</dbReference>
<accession>A0A1Y2M7S3</accession>
<dbReference type="AlphaFoldDB" id="A0A1Y2M7S3"/>
<feature type="domain" description="Carrier" evidence="4">
    <location>
        <begin position="716"/>
        <end position="793"/>
    </location>
</feature>
<keyword evidence="3" id="KW-0436">Ligase</keyword>
<dbReference type="PROSITE" id="PS00012">
    <property type="entry name" value="PHOSPHOPANTETHEINE"/>
    <property type="match status" value="1"/>
</dbReference>
<dbReference type="InterPro" id="IPR006162">
    <property type="entry name" value="Ppantetheine_attach_site"/>
</dbReference>
<evidence type="ECO:0000256" key="2">
    <source>
        <dbReference type="ARBA" id="ARBA00022553"/>
    </source>
</evidence>
<dbReference type="PROSITE" id="PS50075">
    <property type="entry name" value="CARRIER"/>
    <property type="match status" value="1"/>
</dbReference>
<name>A0A1Y2M7S3_EPING</name>
<dbReference type="SUPFAM" id="SSF47336">
    <property type="entry name" value="ACP-like"/>
    <property type="match status" value="1"/>
</dbReference>
<dbReference type="OMA" id="FMMGTAE"/>
<dbReference type="PANTHER" id="PTHR45527:SF16">
    <property type="entry name" value="NONRIBOSOMAL PEPTIDE SYNTHASE ATNA-RELATED"/>
    <property type="match status" value="1"/>
</dbReference>
<dbReference type="InterPro" id="IPR042099">
    <property type="entry name" value="ANL_N_sf"/>
</dbReference>
<evidence type="ECO:0000313" key="6">
    <source>
        <dbReference type="Proteomes" id="UP000193240"/>
    </source>
</evidence>
<dbReference type="Proteomes" id="UP000193240">
    <property type="component" value="Unassembled WGS sequence"/>
</dbReference>
<evidence type="ECO:0000256" key="1">
    <source>
        <dbReference type="ARBA" id="ARBA00022450"/>
    </source>
</evidence>
<dbReference type="FunFam" id="3.40.50.12780:FF:000014">
    <property type="entry name" value="Nonribosomal peptide synthetase 1"/>
    <property type="match status" value="1"/>
</dbReference>
<dbReference type="InterPro" id="IPR009081">
    <property type="entry name" value="PP-bd_ACP"/>
</dbReference>
<evidence type="ECO:0000259" key="4">
    <source>
        <dbReference type="PROSITE" id="PS50075"/>
    </source>
</evidence>
<organism evidence="5 6">
    <name type="scientific">Epicoccum nigrum</name>
    <name type="common">Soil fungus</name>
    <name type="synonym">Epicoccum purpurascens</name>
    <dbReference type="NCBI Taxonomy" id="105696"/>
    <lineage>
        <taxon>Eukaryota</taxon>
        <taxon>Fungi</taxon>
        <taxon>Dikarya</taxon>
        <taxon>Ascomycota</taxon>
        <taxon>Pezizomycotina</taxon>
        <taxon>Dothideomycetes</taxon>
        <taxon>Pleosporomycetidae</taxon>
        <taxon>Pleosporales</taxon>
        <taxon>Pleosporineae</taxon>
        <taxon>Didymellaceae</taxon>
        <taxon>Epicoccum</taxon>
    </lineage>
</organism>
<dbReference type="NCBIfam" id="TIGR01733">
    <property type="entry name" value="AA-adenyl-dom"/>
    <property type="match status" value="1"/>
</dbReference>
<dbReference type="SUPFAM" id="SSF56801">
    <property type="entry name" value="Acetyl-CoA synthetase-like"/>
    <property type="match status" value="1"/>
</dbReference>
<dbReference type="GO" id="GO:0031177">
    <property type="term" value="F:phosphopantetheine binding"/>
    <property type="evidence" value="ECO:0007669"/>
    <property type="project" value="InterPro"/>
</dbReference>
<dbReference type="InterPro" id="IPR000873">
    <property type="entry name" value="AMP-dep_synth/lig_dom"/>
</dbReference>
<keyword evidence="6" id="KW-1185">Reference proteome</keyword>
<keyword evidence="1" id="KW-0596">Phosphopantetheine</keyword>
<keyword evidence="2" id="KW-0597">Phosphoprotein</keyword>
<dbReference type="SMART" id="SM00823">
    <property type="entry name" value="PKS_PP"/>
    <property type="match status" value="1"/>
</dbReference>
<dbReference type="FunFam" id="3.30.300.30:FF:000015">
    <property type="entry name" value="Nonribosomal peptide synthase SidD"/>
    <property type="match status" value="1"/>
</dbReference>